<feature type="compositionally biased region" description="Basic and acidic residues" evidence="1">
    <location>
        <begin position="601"/>
        <end position="611"/>
    </location>
</feature>
<feature type="compositionally biased region" description="Polar residues" evidence="1">
    <location>
        <begin position="266"/>
        <end position="276"/>
    </location>
</feature>
<organism evidence="2 3">
    <name type="scientific">Aspergillus avenaceus</name>
    <dbReference type="NCBI Taxonomy" id="36643"/>
    <lineage>
        <taxon>Eukaryota</taxon>
        <taxon>Fungi</taxon>
        <taxon>Dikarya</taxon>
        <taxon>Ascomycota</taxon>
        <taxon>Pezizomycotina</taxon>
        <taxon>Eurotiomycetes</taxon>
        <taxon>Eurotiomycetidae</taxon>
        <taxon>Eurotiales</taxon>
        <taxon>Aspergillaceae</taxon>
        <taxon>Aspergillus</taxon>
        <taxon>Aspergillus subgen. Circumdati</taxon>
    </lineage>
</organism>
<gene>
    <name evidence="2" type="ORF">BDV25DRAFT_162622</name>
</gene>
<accession>A0A5N6TJ60</accession>
<dbReference type="PANTHER" id="PTHR45615:SF80">
    <property type="entry name" value="GRIP DOMAIN-CONTAINING PROTEIN"/>
    <property type="match status" value="1"/>
</dbReference>
<dbReference type="Proteomes" id="UP000325780">
    <property type="component" value="Unassembled WGS sequence"/>
</dbReference>
<protein>
    <recommendedName>
        <fullName evidence="4">Central kinetochore-associated-domain-containing protein</fullName>
    </recommendedName>
</protein>
<feature type="region of interest" description="Disordered" evidence="1">
    <location>
        <begin position="180"/>
        <end position="220"/>
    </location>
</feature>
<reference evidence="2 3" key="1">
    <citation type="submission" date="2019-04" db="EMBL/GenBank/DDBJ databases">
        <title>Friends and foes A comparative genomics study of 23 Aspergillus species from section Flavi.</title>
        <authorList>
            <consortium name="DOE Joint Genome Institute"/>
            <person name="Kjaerbolling I."/>
            <person name="Vesth T."/>
            <person name="Frisvad J.C."/>
            <person name="Nybo J.L."/>
            <person name="Theobald S."/>
            <person name="Kildgaard S."/>
            <person name="Isbrandt T."/>
            <person name="Kuo A."/>
            <person name="Sato A."/>
            <person name="Lyhne E.K."/>
            <person name="Kogle M.E."/>
            <person name="Wiebenga A."/>
            <person name="Kun R.S."/>
            <person name="Lubbers R.J."/>
            <person name="Makela M.R."/>
            <person name="Barry K."/>
            <person name="Chovatia M."/>
            <person name="Clum A."/>
            <person name="Daum C."/>
            <person name="Haridas S."/>
            <person name="He G."/>
            <person name="LaButti K."/>
            <person name="Lipzen A."/>
            <person name="Mondo S."/>
            <person name="Riley R."/>
            <person name="Salamov A."/>
            <person name="Simmons B.A."/>
            <person name="Magnuson J.K."/>
            <person name="Henrissat B."/>
            <person name="Mortensen U.H."/>
            <person name="Larsen T.O."/>
            <person name="Devries R.P."/>
            <person name="Grigoriev I.V."/>
            <person name="Machida M."/>
            <person name="Baker S.E."/>
            <person name="Andersen M.R."/>
        </authorList>
    </citation>
    <scope>NUCLEOTIDE SEQUENCE [LARGE SCALE GENOMIC DNA]</scope>
    <source>
        <strain evidence="2 3">IBT 18842</strain>
    </source>
</reference>
<evidence type="ECO:0000313" key="3">
    <source>
        <dbReference type="Proteomes" id="UP000325780"/>
    </source>
</evidence>
<feature type="region of interest" description="Disordered" evidence="1">
    <location>
        <begin position="238"/>
        <end position="351"/>
    </location>
</feature>
<evidence type="ECO:0008006" key="4">
    <source>
        <dbReference type="Google" id="ProtNLM"/>
    </source>
</evidence>
<feature type="compositionally biased region" description="Polar residues" evidence="1">
    <location>
        <begin position="1"/>
        <end position="18"/>
    </location>
</feature>
<dbReference type="InterPro" id="IPR024312">
    <property type="entry name" value="TACC_fungi"/>
</dbReference>
<feature type="compositionally biased region" description="Basic and acidic residues" evidence="1">
    <location>
        <begin position="191"/>
        <end position="219"/>
    </location>
</feature>
<feature type="region of interest" description="Disordered" evidence="1">
    <location>
        <begin position="40"/>
        <end position="94"/>
    </location>
</feature>
<feature type="region of interest" description="Disordered" evidence="1">
    <location>
        <begin position="578"/>
        <end position="611"/>
    </location>
</feature>
<feature type="compositionally biased region" description="Basic and acidic residues" evidence="1">
    <location>
        <begin position="517"/>
        <end position="528"/>
    </location>
</feature>
<feature type="region of interest" description="Disordered" evidence="1">
    <location>
        <begin position="496"/>
        <end position="528"/>
    </location>
</feature>
<keyword evidence="3" id="KW-1185">Reference proteome</keyword>
<name>A0A5N6TJ60_ASPAV</name>
<evidence type="ECO:0000256" key="1">
    <source>
        <dbReference type="SAM" id="MobiDB-lite"/>
    </source>
</evidence>
<evidence type="ECO:0000313" key="2">
    <source>
        <dbReference type="EMBL" id="KAE8146372.1"/>
    </source>
</evidence>
<sequence>MSTPLKPLTSSRQNSQPISPGIGAEDPEDYVNEIMAATKDTSENAFSSPFKLLDDTDADAQRRQSYPTIHESYDDEPDYGNTENMIPPSSPFQYDARDDTVDFRALRNQRLSATPRKRSYEHIPEEEGETEEPEDRYKKGGARKDMSDIDVFADDDVSIDNEQSVTEHPELDVCNSLVEETQHEGMSTVLRENDNDDSKEKENMNMHEDDMMDDFHDSMDDTCLSTFSAVPNVDMTSFAKLRDDSPLKAIQNSPGSPSKSRDIQGTAESPTPNTARKSPRKSPLVDFGSPIASPTPRKRESKVGVNPGQTPNLLDLTDQPNLSPRKRYSMQGDRYSPPRRSPLRTLRESIRSPTKVSLLDFDIPAAPTPRSIPSVTPRELETLKSNFLSEISSLKATLSGKEAEVSSLKQAVADAERRVGEASEEIRNEVARRETLELEQVEWQRRGQEMEEVLQTIRAEIVEGEQERDRLMKRVEETEKSKEQLEGRIVELETQLHSARKSSVNDHRPAEGASHSKTAEETAREVQDAVEKVARELHTLYKSKHETKVAALKKSYESRWEKRVREAETKLKAANDEKERLRIERDAAVSETPQPDSSMIAREKDENEAEKRVLEAQVKGLQQEMASLKADSERLHNELKIERAEKGELVAAVDEWLAIQQNQPPAQECPESPEPQEDNTPESAPTDVAPEDFKRSVSASSSGIRPPSTASGSGEKKIPKIAGPGNRHARGNSAAKSGIAVYTPGRSSIMGSIERMGRGA</sequence>
<feature type="region of interest" description="Disordered" evidence="1">
    <location>
        <begin position="655"/>
        <end position="739"/>
    </location>
</feature>
<dbReference type="Gene3D" id="1.10.287.1490">
    <property type="match status" value="1"/>
</dbReference>
<dbReference type="PANTHER" id="PTHR45615">
    <property type="entry name" value="MYOSIN HEAVY CHAIN, NON-MUSCLE"/>
    <property type="match status" value="1"/>
</dbReference>
<feature type="compositionally biased region" description="Polar residues" evidence="1">
    <location>
        <begin position="307"/>
        <end position="322"/>
    </location>
</feature>
<feature type="compositionally biased region" description="Basic and acidic residues" evidence="1">
    <location>
        <begin position="135"/>
        <end position="147"/>
    </location>
</feature>
<dbReference type="EMBL" id="ML742267">
    <property type="protein sequence ID" value="KAE8146372.1"/>
    <property type="molecule type" value="Genomic_DNA"/>
</dbReference>
<dbReference type="Pfam" id="PF12709">
    <property type="entry name" value="Fungal_TACC"/>
    <property type="match status" value="1"/>
</dbReference>
<feature type="region of interest" description="Disordered" evidence="1">
    <location>
        <begin position="107"/>
        <end position="150"/>
    </location>
</feature>
<dbReference type="AlphaFoldDB" id="A0A5N6TJ60"/>
<feature type="compositionally biased region" description="Polar residues" evidence="1">
    <location>
        <begin position="697"/>
        <end position="712"/>
    </location>
</feature>
<feature type="compositionally biased region" description="Basic and acidic residues" evidence="1">
    <location>
        <begin position="578"/>
        <end position="588"/>
    </location>
</feature>
<dbReference type="OrthoDB" id="5367584at2759"/>
<proteinExistence type="predicted"/>
<feature type="region of interest" description="Disordered" evidence="1">
    <location>
        <begin position="1"/>
        <end position="27"/>
    </location>
</feature>